<name>A0ABQ2DV20_9MICC</name>
<protein>
    <recommendedName>
        <fullName evidence="2">Multidrug resistance protein MdtA-like C-terminal permuted SH3 domain-containing protein</fullName>
    </recommendedName>
</protein>
<proteinExistence type="predicted"/>
<dbReference type="Pfam" id="PF25967">
    <property type="entry name" value="RND-MFP_C"/>
    <property type="match status" value="1"/>
</dbReference>
<evidence type="ECO:0000256" key="1">
    <source>
        <dbReference type="SAM" id="MobiDB-lite"/>
    </source>
</evidence>
<dbReference type="GeneID" id="303305624"/>
<comment type="caution">
    <text evidence="3">The sequence shown here is derived from an EMBL/GenBank/DDBJ whole genome shotgun (WGS) entry which is preliminary data.</text>
</comment>
<gene>
    <name evidence="3" type="ORF">GCM10007173_32900</name>
</gene>
<dbReference type="Gene3D" id="2.40.50.100">
    <property type="match status" value="1"/>
</dbReference>
<dbReference type="Gene3D" id="2.40.420.20">
    <property type="match status" value="1"/>
</dbReference>
<accession>A0ABQ2DV20</accession>
<feature type="compositionally biased region" description="Polar residues" evidence="1">
    <location>
        <begin position="243"/>
        <end position="256"/>
    </location>
</feature>
<dbReference type="EMBL" id="BMKX01000010">
    <property type="protein sequence ID" value="GGJ71445.1"/>
    <property type="molecule type" value="Genomic_DNA"/>
</dbReference>
<feature type="compositionally biased region" description="Polar residues" evidence="1">
    <location>
        <begin position="222"/>
        <end position="235"/>
    </location>
</feature>
<feature type="region of interest" description="Disordered" evidence="1">
    <location>
        <begin position="112"/>
        <end position="139"/>
    </location>
</feature>
<keyword evidence="4" id="KW-1185">Reference proteome</keyword>
<evidence type="ECO:0000259" key="2">
    <source>
        <dbReference type="Pfam" id="PF25967"/>
    </source>
</evidence>
<evidence type="ECO:0000313" key="4">
    <source>
        <dbReference type="Proteomes" id="UP000606115"/>
    </source>
</evidence>
<feature type="domain" description="Multidrug resistance protein MdtA-like C-terminal permuted SH3" evidence="2">
    <location>
        <begin position="282"/>
        <end position="336"/>
    </location>
</feature>
<dbReference type="PANTHER" id="PTHR30469:SF33">
    <property type="entry name" value="SLR1207 PROTEIN"/>
    <property type="match status" value="1"/>
</dbReference>
<organism evidence="3 4">
    <name type="scientific">Glutamicibacter ardleyensis</name>
    <dbReference type="NCBI Taxonomy" id="225894"/>
    <lineage>
        <taxon>Bacteria</taxon>
        <taxon>Bacillati</taxon>
        <taxon>Actinomycetota</taxon>
        <taxon>Actinomycetes</taxon>
        <taxon>Micrococcales</taxon>
        <taxon>Micrococcaceae</taxon>
        <taxon>Glutamicibacter</taxon>
    </lineage>
</organism>
<reference evidence="4" key="1">
    <citation type="journal article" date="2019" name="Int. J. Syst. Evol. Microbiol.">
        <title>The Global Catalogue of Microorganisms (GCM) 10K type strain sequencing project: providing services to taxonomists for standard genome sequencing and annotation.</title>
        <authorList>
            <consortium name="The Broad Institute Genomics Platform"/>
            <consortium name="The Broad Institute Genome Sequencing Center for Infectious Disease"/>
            <person name="Wu L."/>
            <person name="Ma J."/>
        </authorList>
    </citation>
    <scope>NUCLEOTIDE SEQUENCE [LARGE SCALE GENOMIC DNA]</scope>
    <source>
        <strain evidence="4">CGMCC 1.3685</strain>
    </source>
</reference>
<dbReference type="SUPFAM" id="SSF111369">
    <property type="entry name" value="HlyD-like secretion proteins"/>
    <property type="match status" value="1"/>
</dbReference>
<dbReference type="PANTHER" id="PTHR30469">
    <property type="entry name" value="MULTIDRUG RESISTANCE PROTEIN MDTA"/>
    <property type="match status" value="1"/>
</dbReference>
<feature type="compositionally biased region" description="Polar residues" evidence="1">
    <location>
        <begin position="113"/>
        <end position="126"/>
    </location>
</feature>
<evidence type="ECO:0000313" key="3">
    <source>
        <dbReference type="EMBL" id="GGJ71445.1"/>
    </source>
</evidence>
<dbReference type="RefSeq" id="WP_188687188.1">
    <property type="nucleotide sequence ID" value="NZ_BMKX01000010.1"/>
</dbReference>
<feature type="region of interest" description="Disordered" evidence="1">
    <location>
        <begin position="207"/>
        <end position="258"/>
    </location>
</feature>
<sequence>MSQRRVFRRFILPSAWLLIGALIAVSLVKLAFTGSASAQDDQLYPTGEVPAETVMVETSTVENTLKIAGNIKLLESQTLNAPVDGVVNWAFVKPGDNVSKGDRIFQMRIETMPETTEQVESETNPDPATEEDSSGPAKPVVSYRDIYAPATGKVSKFDIELNDEVTKGADLAKVQPQNFTAVGTINPLDRYRLTDSTLEATVTIDGGPEPFTCKNLRVGDTSGPSTDSSKDQSPNADMESMSGEPQNENSSGSETSCDVPADIVVFDGLTMNMDIEAGSAENVLTVPVSAVRGLVGQGAVWRLDENGKEIRTEVELGVTDGKVIEVRSGLKADSEVLRYVPGSDPVPEQEFDEEMGMEIYP</sequence>
<dbReference type="Proteomes" id="UP000606115">
    <property type="component" value="Unassembled WGS sequence"/>
</dbReference>
<dbReference type="InterPro" id="IPR058627">
    <property type="entry name" value="MdtA-like_C"/>
</dbReference>